<organism evidence="1 2">
    <name type="scientific">Eragrostis curvula</name>
    <name type="common">weeping love grass</name>
    <dbReference type="NCBI Taxonomy" id="38414"/>
    <lineage>
        <taxon>Eukaryota</taxon>
        <taxon>Viridiplantae</taxon>
        <taxon>Streptophyta</taxon>
        <taxon>Embryophyta</taxon>
        <taxon>Tracheophyta</taxon>
        <taxon>Spermatophyta</taxon>
        <taxon>Magnoliopsida</taxon>
        <taxon>Liliopsida</taxon>
        <taxon>Poales</taxon>
        <taxon>Poaceae</taxon>
        <taxon>PACMAD clade</taxon>
        <taxon>Chloridoideae</taxon>
        <taxon>Eragrostideae</taxon>
        <taxon>Eragrostidinae</taxon>
        <taxon>Eragrostis</taxon>
    </lineage>
</organism>
<keyword evidence="2" id="KW-1185">Reference proteome</keyword>
<reference evidence="1 2" key="1">
    <citation type="journal article" date="2019" name="Sci. Rep.">
        <title>A high-quality genome of Eragrostis curvula grass provides insights into Poaceae evolution and supports new strategies to enhance forage quality.</title>
        <authorList>
            <person name="Carballo J."/>
            <person name="Santos B.A.C.M."/>
            <person name="Zappacosta D."/>
            <person name="Garbus I."/>
            <person name="Selva J.P."/>
            <person name="Gallo C.A."/>
            <person name="Diaz A."/>
            <person name="Albertini E."/>
            <person name="Caccamo M."/>
            <person name="Echenique V."/>
        </authorList>
    </citation>
    <scope>NUCLEOTIDE SEQUENCE [LARGE SCALE GENOMIC DNA]</scope>
    <source>
        <strain evidence="2">cv. Victoria</strain>
        <tissue evidence="1">Leaf</tissue>
    </source>
</reference>
<dbReference type="AlphaFoldDB" id="A0A5J9T0D2"/>
<feature type="non-terminal residue" evidence="1">
    <location>
        <position position="1"/>
    </location>
</feature>
<evidence type="ECO:0000313" key="2">
    <source>
        <dbReference type="Proteomes" id="UP000324897"/>
    </source>
</evidence>
<dbReference type="Proteomes" id="UP000324897">
    <property type="component" value="Unassembled WGS sequence"/>
</dbReference>
<gene>
    <name evidence="1" type="ORF">EJB05_47944</name>
</gene>
<dbReference type="EMBL" id="RWGY01000051">
    <property type="protein sequence ID" value="TVU04809.1"/>
    <property type="molecule type" value="Genomic_DNA"/>
</dbReference>
<evidence type="ECO:0000313" key="1">
    <source>
        <dbReference type="EMBL" id="TVU04809.1"/>
    </source>
</evidence>
<name>A0A5J9T0D2_9POAL</name>
<proteinExistence type="predicted"/>
<protein>
    <submittedName>
        <fullName evidence="1">Uncharacterized protein</fullName>
    </submittedName>
</protein>
<accession>A0A5J9T0D2</accession>
<sequence>MIGDLREEEERRDMHLERGDAPARLGLQRRWRLRCSNLYPPAGSRQSNESRCSASRLNKNITHQLASVLEPTSTEAASRFEHQPDQGRIIMVCLALIGCQDGHRSAMDSLLTLLVIIATAVTARLLVCAVARCLCEDDGAAAHHHHLESPDTSDADEDVEAWDRAGLALFRNA</sequence>
<dbReference type="Gramene" id="TVU04809">
    <property type="protein sequence ID" value="TVU04809"/>
    <property type="gene ID" value="EJB05_47944"/>
</dbReference>
<comment type="caution">
    <text evidence="1">The sequence shown here is derived from an EMBL/GenBank/DDBJ whole genome shotgun (WGS) entry which is preliminary data.</text>
</comment>